<dbReference type="GO" id="GO:0000149">
    <property type="term" value="F:SNARE binding"/>
    <property type="evidence" value="ECO:0007669"/>
    <property type="project" value="TreeGrafter"/>
</dbReference>
<evidence type="ECO:0000256" key="2">
    <source>
        <dbReference type="ARBA" id="ARBA00004555"/>
    </source>
</evidence>
<protein>
    <submittedName>
        <fullName evidence="11">Clathrin coat assembly protein AP180</fullName>
    </submittedName>
</protein>
<feature type="compositionally biased region" description="Basic residues" evidence="9">
    <location>
        <begin position="166"/>
        <end position="176"/>
    </location>
</feature>
<dbReference type="PANTHER" id="PTHR22951:SF75">
    <property type="entry name" value="CLATHRIN COAT ASSEMBLY PROTEIN AP180"/>
    <property type="match status" value="1"/>
</dbReference>
<evidence type="ECO:0000313" key="12">
    <source>
        <dbReference type="Proteomes" id="UP001153555"/>
    </source>
</evidence>
<dbReference type="AlphaFoldDB" id="A0A9N7R6N2"/>
<dbReference type="GO" id="GO:0005546">
    <property type="term" value="F:phosphatidylinositol-4,5-bisphosphate binding"/>
    <property type="evidence" value="ECO:0007669"/>
    <property type="project" value="TreeGrafter"/>
</dbReference>
<dbReference type="GO" id="GO:0048268">
    <property type="term" value="P:clathrin coat assembly"/>
    <property type="evidence" value="ECO:0007669"/>
    <property type="project" value="InterPro"/>
</dbReference>
<evidence type="ECO:0000256" key="6">
    <source>
        <dbReference type="ARBA" id="ARBA00023136"/>
    </source>
</evidence>
<organism evidence="11 12">
    <name type="scientific">Striga hermonthica</name>
    <name type="common">Purple witchweed</name>
    <name type="synonym">Buchnera hermonthica</name>
    <dbReference type="NCBI Taxonomy" id="68872"/>
    <lineage>
        <taxon>Eukaryota</taxon>
        <taxon>Viridiplantae</taxon>
        <taxon>Streptophyta</taxon>
        <taxon>Embryophyta</taxon>
        <taxon>Tracheophyta</taxon>
        <taxon>Spermatophyta</taxon>
        <taxon>Magnoliopsida</taxon>
        <taxon>eudicotyledons</taxon>
        <taxon>Gunneridae</taxon>
        <taxon>Pentapetalae</taxon>
        <taxon>asterids</taxon>
        <taxon>lamiids</taxon>
        <taxon>Lamiales</taxon>
        <taxon>Orobanchaceae</taxon>
        <taxon>Buchnereae</taxon>
        <taxon>Striga</taxon>
    </lineage>
</organism>
<dbReference type="GO" id="GO:0072583">
    <property type="term" value="P:clathrin-dependent endocytosis"/>
    <property type="evidence" value="ECO:0007669"/>
    <property type="project" value="InterPro"/>
</dbReference>
<dbReference type="FunFam" id="1.20.58.150:FF:000005">
    <property type="entry name" value="putative clathrin assembly protein At2g25430"/>
    <property type="match status" value="1"/>
</dbReference>
<evidence type="ECO:0000256" key="1">
    <source>
        <dbReference type="ARBA" id="ARBA00004132"/>
    </source>
</evidence>
<comment type="caution">
    <text evidence="11">The sequence shown here is derived from an EMBL/GenBank/DDBJ whole genome shotgun (WGS) entry which is preliminary data.</text>
</comment>
<proteinExistence type="predicted"/>
<dbReference type="PROSITE" id="PS50942">
    <property type="entry name" value="ENTH"/>
    <property type="match status" value="1"/>
</dbReference>
<feature type="domain" description="ENTH" evidence="10">
    <location>
        <begin position="25"/>
        <end position="163"/>
    </location>
</feature>
<dbReference type="InterPro" id="IPR045192">
    <property type="entry name" value="AP180-like"/>
</dbReference>
<evidence type="ECO:0000256" key="8">
    <source>
        <dbReference type="ARBA" id="ARBA00023329"/>
    </source>
</evidence>
<dbReference type="SMART" id="SM00273">
    <property type="entry name" value="ENTH"/>
    <property type="match status" value="1"/>
</dbReference>
<dbReference type="PANTHER" id="PTHR22951">
    <property type="entry name" value="CLATHRIN ASSEMBLY PROTEIN"/>
    <property type="match status" value="1"/>
</dbReference>
<evidence type="ECO:0000256" key="4">
    <source>
        <dbReference type="ARBA" id="ARBA00022583"/>
    </source>
</evidence>
<keyword evidence="7" id="KW-0168">Coated pit</keyword>
<evidence type="ECO:0000256" key="5">
    <source>
        <dbReference type="ARBA" id="ARBA00023034"/>
    </source>
</evidence>
<sequence>MSSKLKKAIGAVKDQTSISLAKVSSSGGGCNALEVSVLKATSHDPSVPLDCKHALEIVRLVSSSKSHAAAAARVLGKRIGRTRNWVVALKSLILILRIFQDGDPYFPREVLHAMKRGARILNLSSFRDDSSSSSPWDFTSFVRTFALYLDERLDCFLTGKLQRRSSNHHHDHHRSKNREPNEPVRDMKPAMLLDRMSHWQRLLDRAIATRPTGAARADPLVRAALHAIVRESFDLYRDVSDGLSLVLDSFFHLQYQNCVAAFHACVKAVRQFPELAAFYSLCKSLDVGRSSEYPSVQVVSDELVETLGEFLKDQSSFSAGPAAAAVAPPFPRPPPQPERGSSLEELISATETTAGLVGPVISIDLETYPTEAAANDGDAFGPSDTGSSRSLPATSSIVDLMSLEDWAEEPNNWEVVLAETMSTPTSSSAVSMSREEMPNDHYVNPFLVDHHDPFEPTAQGVAVPTFQARITGGDDPFGEKKGGDDPFGEFTGETMFGGAMDLQKLKQQQEMWLQNQNKIIAKNWS</sequence>
<dbReference type="EMBL" id="CACSLK010013932">
    <property type="protein sequence ID" value="CAA0816049.1"/>
    <property type="molecule type" value="Genomic_DNA"/>
</dbReference>
<dbReference type="SUPFAM" id="SSF48464">
    <property type="entry name" value="ENTH/VHS domain"/>
    <property type="match status" value="1"/>
</dbReference>
<dbReference type="Pfam" id="PF07651">
    <property type="entry name" value="ANTH"/>
    <property type="match status" value="1"/>
</dbReference>
<dbReference type="InterPro" id="IPR014712">
    <property type="entry name" value="ANTH_dom_sf"/>
</dbReference>
<dbReference type="GO" id="GO:0005794">
    <property type="term" value="C:Golgi apparatus"/>
    <property type="evidence" value="ECO:0007669"/>
    <property type="project" value="UniProtKB-SubCell"/>
</dbReference>
<feature type="region of interest" description="Disordered" evidence="9">
    <location>
        <begin position="322"/>
        <end position="342"/>
    </location>
</feature>
<dbReference type="GO" id="GO:0005545">
    <property type="term" value="F:1-phosphatidylinositol binding"/>
    <property type="evidence" value="ECO:0007669"/>
    <property type="project" value="InterPro"/>
</dbReference>
<dbReference type="InterPro" id="IPR013809">
    <property type="entry name" value="ENTH"/>
</dbReference>
<dbReference type="GO" id="GO:0032050">
    <property type="term" value="F:clathrin heavy chain binding"/>
    <property type="evidence" value="ECO:0007669"/>
    <property type="project" value="TreeGrafter"/>
</dbReference>
<keyword evidence="4" id="KW-0254">Endocytosis</keyword>
<dbReference type="InterPro" id="IPR008942">
    <property type="entry name" value="ENTH_VHS"/>
</dbReference>
<evidence type="ECO:0000259" key="10">
    <source>
        <dbReference type="PROSITE" id="PS50942"/>
    </source>
</evidence>
<dbReference type="GO" id="GO:0006900">
    <property type="term" value="P:vesicle budding from membrane"/>
    <property type="evidence" value="ECO:0007669"/>
    <property type="project" value="TreeGrafter"/>
</dbReference>
<dbReference type="InterPro" id="IPR048050">
    <property type="entry name" value="ANTH_N_plant"/>
</dbReference>
<accession>A0A9N7R6N2</accession>
<keyword evidence="8" id="KW-0968">Cytoplasmic vesicle</keyword>
<evidence type="ECO:0000256" key="9">
    <source>
        <dbReference type="SAM" id="MobiDB-lite"/>
    </source>
</evidence>
<dbReference type="GO" id="GO:0005905">
    <property type="term" value="C:clathrin-coated pit"/>
    <property type="evidence" value="ECO:0007669"/>
    <property type="project" value="UniProtKB-SubCell"/>
</dbReference>
<dbReference type="GO" id="GO:0030136">
    <property type="term" value="C:clathrin-coated vesicle"/>
    <property type="evidence" value="ECO:0007669"/>
    <property type="project" value="UniProtKB-SubCell"/>
</dbReference>
<evidence type="ECO:0000256" key="7">
    <source>
        <dbReference type="ARBA" id="ARBA00023176"/>
    </source>
</evidence>
<evidence type="ECO:0000256" key="3">
    <source>
        <dbReference type="ARBA" id="ARBA00004600"/>
    </source>
</evidence>
<keyword evidence="6" id="KW-0472">Membrane</keyword>
<reference evidence="11" key="1">
    <citation type="submission" date="2019-12" db="EMBL/GenBank/DDBJ databases">
        <authorList>
            <person name="Scholes J."/>
        </authorList>
    </citation>
    <scope>NUCLEOTIDE SEQUENCE</scope>
</reference>
<feature type="region of interest" description="Disordered" evidence="9">
    <location>
        <begin position="166"/>
        <end position="185"/>
    </location>
</feature>
<dbReference type="CDD" id="cd16987">
    <property type="entry name" value="ANTH_N_AP180_plant"/>
    <property type="match status" value="1"/>
</dbReference>
<keyword evidence="12" id="KW-1185">Reference proteome</keyword>
<dbReference type="Proteomes" id="UP001153555">
    <property type="component" value="Unassembled WGS sequence"/>
</dbReference>
<keyword evidence="5" id="KW-0333">Golgi apparatus</keyword>
<dbReference type="Gene3D" id="1.25.40.90">
    <property type="match status" value="1"/>
</dbReference>
<evidence type="ECO:0000313" key="11">
    <source>
        <dbReference type="EMBL" id="CAA0816049.1"/>
    </source>
</evidence>
<dbReference type="Gene3D" id="1.20.58.150">
    <property type="entry name" value="ANTH domain"/>
    <property type="match status" value="1"/>
</dbReference>
<dbReference type="SUPFAM" id="SSF89009">
    <property type="entry name" value="GAT-like domain"/>
    <property type="match status" value="1"/>
</dbReference>
<feature type="compositionally biased region" description="Pro residues" evidence="9">
    <location>
        <begin position="328"/>
        <end position="337"/>
    </location>
</feature>
<dbReference type="OrthoDB" id="44015at2759"/>
<dbReference type="InterPro" id="IPR011417">
    <property type="entry name" value="ANTH_dom"/>
</dbReference>
<comment type="subcellular location">
    <subcellularLocation>
        <location evidence="1">Cytoplasmic vesicle</location>
        <location evidence="1">Clathrin-coated vesicle</location>
    </subcellularLocation>
    <subcellularLocation>
        <location evidence="2">Golgi apparatus</location>
    </subcellularLocation>
    <subcellularLocation>
        <location evidence="3">Membrane</location>
        <location evidence="3">Clathrin-coated pit</location>
    </subcellularLocation>
</comment>
<name>A0A9N7R6N2_STRHE</name>
<gene>
    <name evidence="11" type="ORF">SHERM_15917</name>
</gene>